<sequence length="307" mass="35754">MVAKIVQGRGFRGVVNYVLDKNKAQLLYAEGIRLKDKDSITHSFITQNKMNPKITKPVAHISLDFSMQDKERLTDKAMVGIALEYMQKMGYNNTQYIIARHHDTDHPHVHLVINRIDNDGKRISDKNERFRSTKVCMELTKKYGLYIASGKENVKRERLREPDKTKYEIYDTIKAIIPECRNWKELTAKLQKSNITTEFRYNGDTNKIQGVRFRKNDYTFNGSKIDRTCSYSKIDFQLQQNSREQEMSIRQSTQSHTPEHSIVETASSVLGSLSDIQPSDSDYDADQAEYLRQQSLKKKKKRKGFRI</sequence>
<evidence type="ECO:0000259" key="1">
    <source>
        <dbReference type="Pfam" id="PF03432"/>
    </source>
</evidence>
<dbReference type="Pfam" id="PF03432">
    <property type="entry name" value="Relaxase"/>
    <property type="match status" value="1"/>
</dbReference>
<dbReference type="AlphaFoldDB" id="A0A5J4S4H7"/>
<accession>A0A5J4S4H7</accession>
<dbReference type="EMBL" id="SNRY01000446">
    <property type="protein sequence ID" value="KAA6340632.1"/>
    <property type="molecule type" value="Genomic_DNA"/>
</dbReference>
<gene>
    <name evidence="2" type="ORF">EZS27_011521</name>
</gene>
<protein>
    <recommendedName>
        <fullName evidence="1">MobA/VirD2-like nuclease domain-containing protein</fullName>
    </recommendedName>
</protein>
<evidence type="ECO:0000313" key="2">
    <source>
        <dbReference type="EMBL" id="KAA6340632.1"/>
    </source>
</evidence>
<proteinExistence type="predicted"/>
<feature type="domain" description="MobA/VirD2-like nuclease" evidence="1">
    <location>
        <begin position="17"/>
        <end position="145"/>
    </location>
</feature>
<name>A0A5J4S4H7_9ZZZZ</name>
<reference evidence="2" key="1">
    <citation type="submission" date="2019-03" db="EMBL/GenBank/DDBJ databases">
        <title>Single cell metagenomics reveals metabolic interactions within the superorganism composed of flagellate Streblomastix strix and complex community of Bacteroidetes bacteria on its surface.</title>
        <authorList>
            <person name="Treitli S.C."/>
            <person name="Kolisko M."/>
            <person name="Husnik F."/>
            <person name="Keeling P."/>
            <person name="Hampl V."/>
        </authorList>
    </citation>
    <scope>NUCLEOTIDE SEQUENCE</scope>
    <source>
        <strain evidence="2">STM</strain>
    </source>
</reference>
<comment type="caution">
    <text evidence="2">The sequence shown here is derived from an EMBL/GenBank/DDBJ whole genome shotgun (WGS) entry which is preliminary data.</text>
</comment>
<organism evidence="2">
    <name type="scientific">termite gut metagenome</name>
    <dbReference type="NCBI Taxonomy" id="433724"/>
    <lineage>
        <taxon>unclassified sequences</taxon>
        <taxon>metagenomes</taxon>
        <taxon>organismal metagenomes</taxon>
    </lineage>
</organism>
<dbReference type="InterPro" id="IPR005094">
    <property type="entry name" value="Endonuclease_MobA/VirD2"/>
</dbReference>